<proteinExistence type="predicted"/>
<organism evidence="1 2">
    <name type="scientific">Pantoea allii</name>
    <dbReference type="NCBI Taxonomy" id="574096"/>
    <lineage>
        <taxon>Bacteria</taxon>
        <taxon>Pseudomonadati</taxon>
        <taxon>Pseudomonadota</taxon>
        <taxon>Gammaproteobacteria</taxon>
        <taxon>Enterobacterales</taxon>
        <taxon>Erwiniaceae</taxon>
        <taxon>Pantoea</taxon>
    </lineage>
</organism>
<dbReference type="AlphaFoldDB" id="A0A2V2BHA3"/>
<protein>
    <submittedName>
        <fullName evidence="1">Uncharacterized protein</fullName>
    </submittedName>
</protein>
<name>A0A2V2BHA3_9GAMM</name>
<gene>
    <name evidence="1" type="ORF">C7431_101847</name>
</gene>
<reference evidence="1 2" key="1">
    <citation type="submission" date="2018-05" db="EMBL/GenBank/DDBJ databases">
        <title>Genomic Encyclopedia of Type Strains, Phase IV (KMG-V): Genome sequencing to study the core and pangenomes of soil and plant-associated prokaryotes.</title>
        <authorList>
            <person name="Whitman W."/>
        </authorList>
    </citation>
    <scope>NUCLEOTIDE SEQUENCE [LARGE SCALE GENOMIC DNA]</scope>
    <source>
        <strain evidence="1 2">PNA 200-10</strain>
    </source>
</reference>
<evidence type="ECO:0000313" key="1">
    <source>
        <dbReference type="EMBL" id="PWL01027.1"/>
    </source>
</evidence>
<comment type="caution">
    <text evidence="1">The sequence shown here is derived from an EMBL/GenBank/DDBJ whole genome shotgun (WGS) entry which is preliminary data.</text>
</comment>
<dbReference type="EMBL" id="QGHF01000001">
    <property type="protein sequence ID" value="PWL01027.1"/>
    <property type="molecule type" value="Genomic_DNA"/>
</dbReference>
<sequence>MRVENQEWVTVKMNGSQVSPSRAAHSTAIAAHCTLEYWHLPRSIHRVIHNGIRFCWLALCALKSASLNAIPGWLAV</sequence>
<accession>A0A2V2BHA3</accession>
<dbReference type="Proteomes" id="UP000245981">
    <property type="component" value="Unassembled WGS sequence"/>
</dbReference>
<evidence type="ECO:0000313" key="2">
    <source>
        <dbReference type="Proteomes" id="UP000245981"/>
    </source>
</evidence>